<dbReference type="PROSITE" id="PS00028">
    <property type="entry name" value="ZINC_FINGER_C2H2_1"/>
    <property type="match status" value="2"/>
</dbReference>
<evidence type="ECO:0000256" key="12">
    <source>
        <dbReference type="SAM" id="MobiDB-lite"/>
    </source>
</evidence>
<dbReference type="GO" id="GO:0006351">
    <property type="term" value="P:DNA-templated transcription"/>
    <property type="evidence" value="ECO:0007669"/>
    <property type="project" value="InterPro"/>
</dbReference>
<accession>A0A0D2FF58</accession>
<reference evidence="15 16" key="1">
    <citation type="submission" date="2015-01" db="EMBL/GenBank/DDBJ databases">
        <title>The Genome Sequence of Exophiala xenobiotica CBS118157.</title>
        <authorList>
            <consortium name="The Broad Institute Genomics Platform"/>
            <person name="Cuomo C."/>
            <person name="de Hoog S."/>
            <person name="Gorbushina A."/>
            <person name="Stielow B."/>
            <person name="Teixiera M."/>
            <person name="Abouelleil A."/>
            <person name="Chapman S.B."/>
            <person name="Priest M."/>
            <person name="Young S.K."/>
            <person name="Wortman J."/>
            <person name="Nusbaum C."/>
            <person name="Birren B."/>
        </authorList>
    </citation>
    <scope>NUCLEOTIDE SEQUENCE [LARGE SCALE GENOMIC DNA]</scope>
    <source>
        <strain evidence="15 16">CBS 118157</strain>
    </source>
</reference>
<evidence type="ECO:0000313" key="15">
    <source>
        <dbReference type="EMBL" id="KIW58759.1"/>
    </source>
</evidence>
<keyword evidence="1" id="KW-0479">Metal-binding</keyword>
<dbReference type="SMART" id="SM00066">
    <property type="entry name" value="GAL4"/>
    <property type="match status" value="1"/>
</dbReference>
<dbReference type="GeneID" id="25325165"/>
<dbReference type="SUPFAM" id="SSF57667">
    <property type="entry name" value="beta-beta-alpha zinc fingers"/>
    <property type="match status" value="1"/>
</dbReference>
<dbReference type="GO" id="GO:0003677">
    <property type="term" value="F:DNA binding"/>
    <property type="evidence" value="ECO:0007669"/>
    <property type="project" value="UniProtKB-KW"/>
</dbReference>
<dbReference type="SMART" id="SM00355">
    <property type="entry name" value="ZnF_C2H2"/>
    <property type="match status" value="2"/>
</dbReference>
<dbReference type="GO" id="GO:0000981">
    <property type="term" value="F:DNA-binding transcription factor activity, RNA polymerase II-specific"/>
    <property type="evidence" value="ECO:0007669"/>
    <property type="project" value="InterPro"/>
</dbReference>
<dbReference type="InterPro" id="IPR001138">
    <property type="entry name" value="Zn2Cys6_DnaBD"/>
</dbReference>
<keyword evidence="6" id="KW-0238">DNA-binding</keyword>
<dbReference type="Pfam" id="PF00096">
    <property type="entry name" value="zf-C2H2"/>
    <property type="match status" value="2"/>
</dbReference>
<feature type="compositionally biased region" description="Polar residues" evidence="12">
    <location>
        <begin position="200"/>
        <end position="221"/>
    </location>
</feature>
<evidence type="ECO:0000313" key="16">
    <source>
        <dbReference type="Proteomes" id="UP000054342"/>
    </source>
</evidence>
<keyword evidence="16" id="KW-1185">Reference proteome</keyword>
<dbReference type="InterPro" id="IPR036236">
    <property type="entry name" value="Znf_C2H2_sf"/>
</dbReference>
<dbReference type="HOGENOM" id="CLU_003487_0_1_1"/>
<evidence type="ECO:0000259" key="13">
    <source>
        <dbReference type="PROSITE" id="PS50048"/>
    </source>
</evidence>
<feature type="domain" description="C2H2-type" evidence="14">
    <location>
        <begin position="43"/>
        <end position="70"/>
    </location>
</feature>
<feature type="domain" description="Zn(2)-C6 fungal-type" evidence="13">
    <location>
        <begin position="118"/>
        <end position="147"/>
    </location>
</feature>
<evidence type="ECO:0000259" key="14">
    <source>
        <dbReference type="PROSITE" id="PS50157"/>
    </source>
</evidence>
<evidence type="ECO:0000256" key="2">
    <source>
        <dbReference type="ARBA" id="ARBA00022737"/>
    </source>
</evidence>
<dbReference type="PROSITE" id="PS50048">
    <property type="entry name" value="ZN2_CY6_FUNGAL_2"/>
    <property type="match status" value="1"/>
</dbReference>
<dbReference type="AlphaFoldDB" id="A0A0D2FF58"/>
<dbReference type="FunFam" id="3.30.160.60:FF:000100">
    <property type="entry name" value="Zinc finger 45-like"/>
    <property type="match status" value="1"/>
</dbReference>
<dbReference type="PANTHER" id="PTHR47660">
    <property type="entry name" value="TRANSCRIPTION FACTOR WITH C2H2 AND ZN(2)-CYS(6) DNA BINDING DOMAIN (EUROFUNG)-RELATED-RELATED"/>
    <property type="match status" value="1"/>
</dbReference>
<keyword evidence="2" id="KW-0677">Repeat</keyword>
<dbReference type="Pfam" id="PF00172">
    <property type="entry name" value="Zn_clus"/>
    <property type="match status" value="1"/>
</dbReference>
<dbReference type="GO" id="GO:0008270">
    <property type="term" value="F:zinc ion binding"/>
    <property type="evidence" value="ECO:0007669"/>
    <property type="project" value="UniProtKB-KW"/>
</dbReference>
<keyword evidence="4" id="KW-0862">Zinc</keyword>
<dbReference type="PROSITE" id="PS00463">
    <property type="entry name" value="ZN2_CY6_FUNGAL_1"/>
    <property type="match status" value="1"/>
</dbReference>
<evidence type="ECO:0000256" key="6">
    <source>
        <dbReference type="ARBA" id="ARBA00023125"/>
    </source>
</evidence>
<dbReference type="EMBL" id="KN847318">
    <property type="protein sequence ID" value="KIW58759.1"/>
    <property type="molecule type" value="Genomic_DNA"/>
</dbReference>
<dbReference type="PROSITE" id="PS50157">
    <property type="entry name" value="ZINC_FINGER_C2H2_2"/>
    <property type="match status" value="2"/>
</dbReference>
<dbReference type="Gene3D" id="3.30.160.60">
    <property type="entry name" value="Classic Zinc Finger"/>
    <property type="match status" value="2"/>
</dbReference>
<dbReference type="RefSeq" id="XP_013319343.1">
    <property type="nucleotide sequence ID" value="XM_013463889.1"/>
</dbReference>
<gene>
    <name evidence="15" type="ORF">PV05_03257</name>
</gene>
<dbReference type="InterPro" id="IPR013087">
    <property type="entry name" value="Znf_C2H2_type"/>
</dbReference>
<evidence type="ECO:0000256" key="11">
    <source>
        <dbReference type="PROSITE-ProRule" id="PRU00042"/>
    </source>
</evidence>
<dbReference type="Gene3D" id="4.10.240.10">
    <property type="entry name" value="Zn(2)-C6 fungal-type DNA-binding domain"/>
    <property type="match status" value="1"/>
</dbReference>
<organism evidence="15 16">
    <name type="scientific">Exophiala xenobiotica</name>
    <dbReference type="NCBI Taxonomy" id="348802"/>
    <lineage>
        <taxon>Eukaryota</taxon>
        <taxon>Fungi</taxon>
        <taxon>Dikarya</taxon>
        <taxon>Ascomycota</taxon>
        <taxon>Pezizomycotina</taxon>
        <taxon>Eurotiomycetes</taxon>
        <taxon>Chaetothyriomycetidae</taxon>
        <taxon>Chaetothyriales</taxon>
        <taxon>Herpotrichiellaceae</taxon>
        <taxon>Exophiala</taxon>
    </lineage>
</organism>
<dbReference type="GO" id="GO:0005634">
    <property type="term" value="C:nucleus"/>
    <property type="evidence" value="ECO:0007669"/>
    <property type="project" value="UniProtKB-ARBA"/>
</dbReference>
<keyword evidence="3 11" id="KW-0863">Zinc-finger</keyword>
<keyword evidence="8" id="KW-0539">Nucleus</keyword>
<feature type="domain" description="C2H2-type" evidence="14">
    <location>
        <begin position="71"/>
        <end position="98"/>
    </location>
</feature>
<proteinExistence type="inferred from homology"/>
<evidence type="ECO:0000256" key="5">
    <source>
        <dbReference type="ARBA" id="ARBA00023015"/>
    </source>
</evidence>
<dbReference type="Proteomes" id="UP000054342">
    <property type="component" value="Unassembled WGS sequence"/>
</dbReference>
<keyword evidence="7" id="KW-0804">Transcription</keyword>
<protein>
    <recommendedName>
        <fullName evidence="10">pH-response transcription factor pacC/RIM101</fullName>
    </recommendedName>
</protein>
<comment type="similarity">
    <text evidence="9">Belongs to the pacC/RIM101 family.</text>
</comment>
<evidence type="ECO:0000256" key="4">
    <source>
        <dbReference type="ARBA" id="ARBA00022833"/>
    </source>
</evidence>
<dbReference type="InterPro" id="IPR007219">
    <property type="entry name" value="XnlR_reg_dom"/>
</dbReference>
<dbReference type="Pfam" id="PF04082">
    <property type="entry name" value="Fungal_trans"/>
    <property type="match status" value="1"/>
</dbReference>
<evidence type="ECO:0000256" key="7">
    <source>
        <dbReference type="ARBA" id="ARBA00023163"/>
    </source>
</evidence>
<dbReference type="PANTHER" id="PTHR47660:SF2">
    <property type="entry name" value="TRANSCRIPTION FACTOR WITH C2H2 AND ZN(2)-CYS(6) DNA BINDING DOMAIN (EUROFUNG)"/>
    <property type="match status" value="1"/>
</dbReference>
<feature type="region of interest" description="Disordered" evidence="12">
    <location>
        <begin position="187"/>
        <end position="234"/>
    </location>
</feature>
<evidence type="ECO:0000256" key="10">
    <source>
        <dbReference type="ARBA" id="ARBA00039490"/>
    </source>
</evidence>
<evidence type="ECO:0000256" key="3">
    <source>
        <dbReference type="ARBA" id="ARBA00022771"/>
    </source>
</evidence>
<evidence type="ECO:0000256" key="1">
    <source>
        <dbReference type="ARBA" id="ARBA00022723"/>
    </source>
</evidence>
<dbReference type="FunFam" id="3.30.160.60:FF:000340">
    <property type="entry name" value="zinc finger protein 473 isoform X1"/>
    <property type="match status" value="1"/>
</dbReference>
<dbReference type="STRING" id="348802.A0A0D2FF58"/>
<sequence>MPSMLPSDDAAESLDLVPDGTILSPSPVMSISVEGKGQRAGSLSCKTCGKVYARPDHLVRHQRSHSQTKPFSCRVCGKGFARADVLKRHVANHEESADPLAKRRRKSIFNGRCRVAKACSACAAAKLKCEEEKPCRRCQQKQLSCLYTDSTAPIDDGTGQVQAPPAEQIMTQEGAFPDFQFHMPDSSGAPAFMISDDGRTNTSSNLGSKPPLTATSEQKAQTPDLASHNGSHDDSQAFNLGTDFSYDFDESSLAYFLNDIMLPVTPVPDAQHLLNEQHYLPRTPRDFLDFGINLENIPELDILLGTQHADAIPSASNRPLNPLPGSGTRTPIFGDGVSSGNAAFMRSVWMWTPTNQNYGGEDNLNLSLPYADMESPETQAVADDRLSNHFLDNTGRDKILVCVLTTCDSSLYTAIASSFPSAQLLNKLLHFYMTIHLNQVDAWLHLPTLDLGESFELAAVMVAAGAVLCSVSSIRKLGFALQEACRNFLAEKIEKDNRYIRDLTTLQAFALQLQIGLWSGDKRKMELAESFAQPLITMVRRAGRLGRPKGQPSHPTHQDTPDTLELKWKQWVYAESYKRLVCHILIHANQASMAYQVPPLLSASEISFGFPASKELWGASTAEEWRDVYLQHKLDPQEKNVAICQGISNVAELKNQPNIDLAFAACIVTYSIWAVAYSVLQLNALIRSPSSGLNHGGLFLSNTHEPGAVHLIEQLVLILSDWNGIFRPEMVLVSERTLLNLHVSFEQVQLFAGKEGEEEARRAFPFLQQWAKSSESRKAIWHAGQILKAARMCHAQALHDFGSICLYHAGLTFWAYAVVRAALPTKNQTQTQSSSAHMTANDAIQIWLDGDDSPAVQRFISLGRGTPVVRNGIESLNGTVTLSNPKGLMELCINVLKKNRNGGDNGTSLPLIENLSQLMHDLGNAAHGVLSGQLRRYRGHQPGTQEDSA</sequence>
<name>A0A0D2FF58_9EURO</name>
<evidence type="ECO:0000256" key="9">
    <source>
        <dbReference type="ARBA" id="ARBA00038089"/>
    </source>
</evidence>
<dbReference type="SUPFAM" id="SSF57701">
    <property type="entry name" value="Zn2/Cys6 DNA-binding domain"/>
    <property type="match status" value="1"/>
</dbReference>
<dbReference type="OrthoDB" id="40579at2759"/>
<keyword evidence="5" id="KW-0805">Transcription regulation</keyword>
<dbReference type="InterPro" id="IPR036864">
    <property type="entry name" value="Zn2-C6_fun-type_DNA-bd_sf"/>
</dbReference>
<evidence type="ECO:0000256" key="8">
    <source>
        <dbReference type="ARBA" id="ARBA00023242"/>
    </source>
</evidence>